<gene>
    <name evidence="2" type="ordered locus">Cphamn1_0137</name>
</gene>
<evidence type="ECO:0000256" key="1">
    <source>
        <dbReference type="SAM" id="MobiDB-lite"/>
    </source>
</evidence>
<dbReference type="HOGENOM" id="CLU_192109_0_0_10"/>
<dbReference type="STRING" id="331678.Cphamn1_0137"/>
<dbReference type="EMBL" id="CP001101">
    <property type="protein sequence ID" value="ACE03116.1"/>
    <property type="molecule type" value="Genomic_DNA"/>
</dbReference>
<proteinExistence type="predicted"/>
<accession>B3EKD8</accession>
<dbReference type="OrthoDB" id="3734119at2"/>
<evidence type="ECO:0008006" key="3">
    <source>
        <dbReference type="Google" id="ProtNLM"/>
    </source>
</evidence>
<feature type="region of interest" description="Disordered" evidence="1">
    <location>
        <begin position="1"/>
        <end position="20"/>
    </location>
</feature>
<sequence>MRGVHERVHKHRKKLRKEGMRPIQIWVPDTSLSGFAEECKRQSQQVEHDPQEKELLEFLDEASDHEGWE</sequence>
<dbReference type="KEGG" id="cpb:Cphamn1_0137"/>
<name>B3EKD8_CHLPB</name>
<dbReference type="InterPro" id="IPR021558">
    <property type="entry name" value="MazE-like"/>
</dbReference>
<dbReference type="Pfam" id="PF11455">
    <property type="entry name" value="MazE-like"/>
    <property type="match status" value="1"/>
</dbReference>
<reference evidence="2" key="1">
    <citation type="submission" date="2008-06" db="EMBL/GenBank/DDBJ databases">
        <title>Complete sequence of Chlorobium phaeobacteroides BS1.</title>
        <authorList>
            <consortium name="US DOE Joint Genome Institute"/>
            <person name="Lucas S."/>
            <person name="Copeland A."/>
            <person name="Lapidus A."/>
            <person name="Glavina del Rio T."/>
            <person name="Dalin E."/>
            <person name="Tice H."/>
            <person name="Bruce D."/>
            <person name="Goodwin L."/>
            <person name="Pitluck S."/>
            <person name="Schmutz J."/>
            <person name="Larimer F."/>
            <person name="Land M."/>
            <person name="Hauser L."/>
            <person name="Kyrpides N."/>
            <person name="Ovchinnikova G."/>
            <person name="Li T."/>
            <person name="Liu Z."/>
            <person name="Zhao F."/>
            <person name="Overmann J."/>
            <person name="Bryant D.A."/>
            <person name="Richardson P."/>
        </authorList>
    </citation>
    <scope>NUCLEOTIDE SEQUENCE [LARGE SCALE GENOMIC DNA]</scope>
    <source>
        <strain evidence="2">BS1</strain>
    </source>
</reference>
<feature type="compositionally biased region" description="Basic residues" evidence="1">
    <location>
        <begin position="7"/>
        <end position="16"/>
    </location>
</feature>
<dbReference type="AlphaFoldDB" id="B3EKD8"/>
<protein>
    <recommendedName>
        <fullName evidence="3">Antitoxin MazE</fullName>
    </recommendedName>
</protein>
<organism evidence="2">
    <name type="scientific">Chlorobium phaeobacteroides (strain BS1)</name>
    <dbReference type="NCBI Taxonomy" id="331678"/>
    <lineage>
        <taxon>Bacteria</taxon>
        <taxon>Pseudomonadati</taxon>
        <taxon>Chlorobiota</taxon>
        <taxon>Chlorobiia</taxon>
        <taxon>Chlorobiales</taxon>
        <taxon>Chlorobiaceae</taxon>
        <taxon>Chlorobium/Pelodictyon group</taxon>
        <taxon>Chlorobium</taxon>
    </lineage>
</organism>
<evidence type="ECO:0000313" key="2">
    <source>
        <dbReference type="EMBL" id="ACE03116.1"/>
    </source>
</evidence>